<dbReference type="AlphaFoldDB" id="A0A1L7WIN6"/>
<accession>A0A1L7WIN6</accession>
<dbReference type="Gene3D" id="3.40.50.300">
    <property type="entry name" value="P-loop containing nucleotide triphosphate hydrolases"/>
    <property type="match status" value="1"/>
</dbReference>
<proteinExistence type="predicted"/>
<dbReference type="InterPro" id="IPR056884">
    <property type="entry name" value="NPHP3-like_N"/>
</dbReference>
<feature type="domain" description="Nephrocystin 3-like N-terminal" evidence="2">
    <location>
        <begin position="338"/>
        <end position="502"/>
    </location>
</feature>
<dbReference type="Proteomes" id="UP000184330">
    <property type="component" value="Unassembled WGS sequence"/>
</dbReference>
<dbReference type="EMBL" id="FJOG01000003">
    <property type="protein sequence ID" value="CZR52639.1"/>
    <property type="molecule type" value="Genomic_DNA"/>
</dbReference>
<evidence type="ECO:0000259" key="3">
    <source>
        <dbReference type="Pfam" id="PF25053"/>
    </source>
</evidence>
<keyword evidence="1" id="KW-0677">Repeat</keyword>
<dbReference type="InterPro" id="IPR027417">
    <property type="entry name" value="P-loop_NTPase"/>
</dbReference>
<evidence type="ECO:0000256" key="1">
    <source>
        <dbReference type="ARBA" id="ARBA00022737"/>
    </source>
</evidence>
<evidence type="ECO:0000313" key="4">
    <source>
        <dbReference type="EMBL" id="CZR52639.1"/>
    </source>
</evidence>
<evidence type="ECO:0000313" key="5">
    <source>
        <dbReference type="Proteomes" id="UP000184330"/>
    </source>
</evidence>
<feature type="domain" description="DUF7791" evidence="3">
    <location>
        <begin position="612"/>
        <end position="846"/>
    </location>
</feature>
<gene>
    <name evidence="4" type="ORF">PAC_02516</name>
</gene>
<organism evidence="4 5">
    <name type="scientific">Phialocephala subalpina</name>
    <dbReference type="NCBI Taxonomy" id="576137"/>
    <lineage>
        <taxon>Eukaryota</taxon>
        <taxon>Fungi</taxon>
        <taxon>Dikarya</taxon>
        <taxon>Ascomycota</taxon>
        <taxon>Pezizomycotina</taxon>
        <taxon>Leotiomycetes</taxon>
        <taxon>Helotiales</taxon>
        <taxon>Mollisiaceae</taxon>
        <taxon>Phialocephala</taxon>
        <taxon>Phialocephala fortinii species complex</taxon>
    </lineage>
</organism>
<dbReference type="OrthoDB" id="443402at2759"/>
<name>A0A1L7WIN6_9HELO</name>
<dbReference type="SUPFAM" id="SSF52540">
    <property type="entry name" value="P-loop containing nucleoside triphosphate hydrolases"/>
    <property type="match status" value="1"/>
</dbReference>
<keyword evidence="5" id="KW-1185">Reference proteome</keyword>
<protein>
    <submittedName>
        <fullName evidence="4">Uncharacterized protein</fullName>
    </submittedName>
</protein>
<reference evidence="4 5" key="1">
    <citation type="submission" date="2016-03" db="EMBL/GenBank/DDBJ databases">
        <authorList>
            <person name="Ploux O."/>
        </authorList>
    </citation>
    <scope>NUCLEOTIDE SEQUENCE [LARGE SCALE GENOMIC DNA]</scope>
    <source>
        <strain evidence="4 5">UAMH 11012</strain>
    </source>
</reference>
<dbReference type="PANTHER" id="PTHR10039:SF5">
    <property type="entry name" value="NACHT DOMAIN-CONTAINING PROTEIN"/>
    <property type="match status" value="1"/>
</dbReference>
<dbReference type="PANTHER" id="PTHR10039">
    <property type="entry name" value="AMELOGENIN"/>
    <property type="match status" value="1"/>
</dbReference>
<dbReference type="Pfam" id="PF24883">
    <property type="entry name" value="NPHP3_N"/>
    <property type="match status" value="1"/>
</dbReference>
<evidence type="ECO:0000259" key="2">
    <source>
        <dbReference type="Pfam" id="PF24883"/>
    </source>
</evidence>
<sequence>MPINPGVSQGIATPDDIRLHVIQNSSHSPQEIARPHLIEVIFAKASATRMDPFTCLSLATSIIQIVDFGSKLVGKGHEVYKNGSISSIDQDKVVANDLKGVAEILSRELNSVSTSTPELTGDQLKLKSLALETSKTADELIQLVDFVARHEGKHNPWKSFRQALSVTFSNKKILELKNKLDTSRNELILRIVVSLKLDEKFKFSSARQDQRFISLQQETKKIAETLLDNKNFFTIGIDKILQQHEEESTIARVRHEETIAAIATLQGHATQGIWRTTDITDDLNSESLQRLEKIQEGVLNFLWFRFLGDRRAEVSAAYTKTFQWVYDGAIPSGWAWDSLSTWLENGQGCYWINGKAGSGKSTLMKFITGDPRTQQLLTTWAENDNLLCASFFFWSAGTELQKSQQGLLRSILHECLSQYPELAPVIFPAHCRQIARRHLLIDDPSIVELEAAFQLLTSQTVMSLRICLIIDGVDEYNGDHIELVEWLRSLSSPQLKLLLSSRPTSACSEAFANCPVLQLQDLTQSDIRTYVEGNLGEHPRMRELVQQDKPAVEDLINQVALKSSGVFLWVVIVVRALRNGLRNHDKIHDLYGRLDELPVDLDNLYRRMLNQMDPFYKRQASILLQIMYQSSQVPAHKPMTPLRLSFAVDDNPDSSIDARIGEIDLEEKVRRCRDIEEMVRSRCCGLLEIYRHGSPTFTVSVERGSSEGSVAFRERSNWVLAVLAPYLELLHSTQRDLALVLLLNDLRSVSNHDLQRIPVEDLASILLANDHNISTRGGSNLFSELLSDLDPESFVKSEVHFLHKSVIDFLEKPEVWKELQTITAPGGFDPNVSLLNASLREMKAAPHEFETNIDQSNVWEILLRALHECALAEISTGQAQDLLIEELDVTMDAHWRVVNGWIPRFNKSLHEMGHWSHTAPSSGSKLSWNHGHIPYSCMFSLACCFGLFQFVNKAIEESRQKQSRESPTTAPDTGKGIGLAQKALNRVILDMDESKLSPRLWNLQLDVMALSLENGADPNLPFCDGKSPWQVAMARCNPRDVSHSQDWATVLQKMIEMGADLNVGHMVDTYVLRFHGEPNSVDIRMWQSPLSAISEKYKMTEDYVARSSRTSARKIKTIAQRLQDVLNKHGGHFRQWFEEEVPYADSDQKVKRWRLVTHPGRVDEIRRDLSD</sequence>
<dbReference type="Pfam" id="PF25053">
    <property type="entry name" value="DUF7791"/>
    <property type="match status" value="1"/>
</dbReference>
<dbReference type="InterPro" id="IPR056693">
    <property type="entry name" value="DUF7791"/>
</dbReference>